<feature type="transmembrane region" description="Helical" evidence="1">
    <location>
        <begin position="112"/>
        <end position="134"/>
    </location>
</feature>
<feature type="transmembrane region" description="Helical" evidence="1">
    <location>
        <begin position="76"/>
        <end position="100"/>
    </location>
</feature>
<keyword evidence="3" id="KW-1185">Reference proteome</keyword>
<reference evidence="2 3" key="1">
    <citation type="submission" date="2016-11" db="EMBL/GenBank/DDBJ databases">
        <title>Whole genomes of Flavobacteriaceae.</title>
        <authorList>
            <person name="Stine C."/>
            <person name="Li C."/>
            <person name="Tadesse D."/>
        </authorList>
    </citation>
    <scope>NUCLEOTIDE SEQUENCE [LARGE SCALE GENOMIC DNA]</scope>
    <source>
        <strain evidence="2 3">CCUG 60112</strain>
    </source>
</reference>
<sequence length="147" mass="17184">MPKIKKYFLYTIFILFTVLSVYELIDSFTNPELQFSEVVLFKMRLKYLSGILFFGGLGCIYYLITEKKIDKSKDSFKTNITMFFGCLIFVLNCLFLILYPEEFKRGNLVIKMIIGYTGILFFGSGLLMAIYRLIKNILSTKQHVKDQ</sequence>
<gene>
    <name evidence="2" type="ORF">B0A81_17805</name>
</gene>
<feature type="transmembrane region" description="Helical" evidence="1">
    <location>
        <begin position="45"/>
        <end position="64"/>
    </location>
</feature>
<keyword evidence="1" id="KW-0812">Transmembrane</keyword>
<name>A0ABX4CQ83_9FLAO</name>
<dbReference type="RefSeq" id="WP_089059250.1">
    <property type="nucleotide sequence ID" value="NZ_MUHD01000034.1"/>
</dbReference>
<dbReference type="InterPro" id="IPR048136">
    <property type="entry name" value="STM3941-like"/>
</dbReference>
<feature type="transmembrane region" description="Helical" evidence="1">
    <location>
        <begin position="7"/>
        <end position="25"/>
    </location>
</feature>
<evidence type="ECO:0000256" key="1">
    <source>
        <dbReference type="SAM" id="Phobius"/>
    </source>
</evidence>
<dbReference type="EMBL" id="MUHD01000034">
    <property type="protein sequence ID" value="OXB03852.1"/>
    <property type="molecule type" value="Genomic_DNA"/>
</dbReference>
<evidence type="ECO:0000313" key="2">
    <source>
        <dbReference type="EMBL" id="OXB03852.1"/>
    </source>
</evidence>
<comment type="caution">
    <text evidence="2">The sequence shown here is derived from an EMBL/GenBank/DDBJ whole genome shotgun (WGS) entry which is preliminary data.</text>
</comment>
<dbReference type="NCBIfam" id="NF041635">
    <property type="entry name" value="STM3941_fam"/>
    <property type="match status" value="1"/>
</dbReference>
<keyword evidence="1" id="KW-1133">Transmembrane helix</keyword>
<dbReference type="Proteomes" id="UP000198381">
    <property type="component" value="Unassembled WGS sequence"/>
</dbReference>
<organism evidence="2 3">
    <name type="scientific">Flavobacterium plurextorum</name>
    <dbReference type="NCBI Taxonomy" id="1114867"/>
    <lineage>
        <taxon>Bacteria</taxon>
        <taxon>Pseudomonadati</taxon>
        <taxon>Bacteroidota</taxon>
        <taxon>Flavobacteriia</taxon>
        <taxon>Flavobacteriales</taxon>
        <taxon>Flavobacteriaceae</taxon>
        <taxon>Flavobacterium</taxon>
    </lineage>
</organism>
<protein>
    <recommendedName>
        <fullName evidence="4">DUF4293 family protein</fullName>
    </recommendedName>
</protein>
<accession>A0ABX4CQ83</accession>
<evidence type="ECO:0008006" key="4">
    <source>
        <dbReference type="Google" id="ProtNLM"/>
    </source>
</evidence>
<evidence type="ECO:0000313" key="3">
    <source>
        <dbReference type="Proteomes" id="UP000198381"/>
    </source>
</evidence>
<proteinExistence type="predicted"/>
<keyword evidence="1" id="KW-0472">Membrane</keyword>